<reference evidence="1" key="1">
    <citation type="submission" date="2020-11" db="EMBL/GenBank/DDBJ databases">
        <title>Nocardia NEAU-351.nov., a novel actinomycete isolated from the cow dung.</title>
        <authorList>
            <person name="Zhang X."/>
        </authorList>
    </citation>
    <scope>NUCLEOTIDE SEQUENCE</scope>
    <source>
        <strain evidence="1">NEAU-351</strain>
    </source>
</reference>
<gene>
    <name evidence="1" type="ORF">IT779_09815</name>
</gene>
<evidence type="ECO:0000313" key="1">
    <source>
        <dbReference type="EMBL" id="MBH0776579.1"/>
    </source>
</evidence>
<dbReference type="SUPFAM" id="SSF52540">
    <property type="entry name" value="P-loop containing nucleoside triphosphate hydrolases"/>
    <property type="match status" value="1"/>
</dbReference>
<evidence type="ECO:0000313" key="2">
    <source>
        <dbReference type="Proteomes" id="UP000655751"/>
    </source>
</evidence>
<dbReference type="RefSeq" id="WP_196148910.1">
    <property type="nucleotide sequence ID" value="NZ_JADMLG010000003.1"/>
</dbReference>
<name>A0A931I821_9NOCA</name>
<dbReference type="Proteomes" id="UP000655751">
    <property type="component" value="Unassembled WGS sequence"/>
</dbReference>
<keyword evidence="2" id="KW-1185">Reference proteome</keyword>
<proteinExistence type="predicted"/>
<organism evidence="1 2">
    <name type="scientific">Nocardia bovistercoris</name>
    <dbReference type="NCBI Taxonomy" id="2785916"/>
    <lineage>
        <taxon>Bacteria</taxon>
        <taxon>Bacillati</taxon>
        <taxon>Actinomycetota</taxon>
        <taxon>Actinomycetes</taxon>
        <taxon>Mycobacteriales</taxon>
        <taxon>Nocardiaceae</taxon>
        <taxon>Nocardia</taxon>
    </lineage>
</organism>
<sequence length="323" mass="33196">MTIEMAAAPHIWDPPVAAAMLGPRGSGKTTFLVAAQAAFGARGGGPTLRAERPADHARLRSAWAELGRAATYPPPDTAPSDHSILLGLPDGTDIPARVDDHRGALLDEPGESMQAEILTACLAQAEIVLVTVDGAVLAAWSPAAGAARIVGDLRLSVITGLVLRATAMRRAQGLRPPLLALIVTKADSVAGSAHTPMASMPRLAPIAFGADVTTLVCRVSAVPAPGGALVAGTHLAPFAFAALVRLGRRRTELAARLGRALQPGTARPGSAAVTIAMQRELVEIRGAVGQLVGLLDDCGVYRDGKPIAAADLAGGREIERRIP</sequence>
<accession>A0A931I821</accession>
<dbReference type="AlphaFoldDB" id="A0A931I821"/>
<comment type="caution">
    <text evidence="1">The sequence shown here is derived from an EMBL/GenBank/DDBJ whole genome shotgun (WGS) entry which is preliminary data.</text>
</comment>
<dbReference type="EMBL" id="JADMLG010000003">
    <property type="protein sequence ID" value="MBH0776579.1"/>
    <property type="molecule type" value="Genomic_DNA"/>
</dbReference>
<dbReference type="InterPro" id="IPR027417">
    <property type="entry name" value="P-loop_NTPase"/>
</dbReference>
<protein>
    <submittedName>
        <fullName evidence="1">Uncharacterized protein</fullName>
    </submittedName>
</protein>